<comment type="activity regulation">
    <text evidence="9">Activated by threonine and tyrosine phosphorylation.</text>
</comment>
<dbReference type="InterPro" id="IPR003527">
    <property type="entry name" value="MAP_kinase_CS"/>
</dbReference>
<name>A0AAD7Y409_9FUNG</name>
<dbReference type="PROSITE" id="PS00107">
    <property type="entry name" value="PROTEIN_KINASE_ATP"/>
    <property type="match status" value="1"/>
</dbReference>
<sequence length="499" mass="57116">MTHDDTHCTVSLEGGRETFTVEKKYKIIRRVGSGSYGTVCSAIELATNDVVAIKKCFRIFDKKLITKRCLREIKLLQHFNGHPRIINLRALDIVDYHDFNEVYLIQDCCDTTMADIIHSRQRLEPVHYQWFMYQLFSGLKYIHSANVLHRDLKPANILVNENCDIRICDFGMARGYSSQSSQLEAMNMTHYVVTRWYRAPEVMLSPNTYDKAIDMWSVGCIFAELLGRKVLFKGTDYVDQLHKIVGILGLPEDTSFWDKNASEFVIEYIKNLRDGDGLPPPKEPIDFGSLFPDCPLEGIDLLKNLLHLNPGLRITPDEALAHPFVEQMRDPADEVDCPETFDFESFEYLQEEEALRRSIIHEVMHSKGLLKGRNRRLLSVEPIDTDMDSSNKRPRRRYTGSSISTPHSASATEAHQHAMAAVQQGREITVQDTEMNEEGSSSGGGMITDRFVGEPEDMDEEDFKLMDSDDSIRVEYRRRLVGPSGADVQALERHLSRDW</sequence>
<dbReference type="PANTHER" id="PTHR24055">
    <property type="entry name" value="MITOGEN-ACTIVATED PROTEIN KINASE"/>
    <property type="match status" value="1"/>
</dbReference>
<dbReference type="AlphaFoldDB" id="A0AAD7Y409"/>
<dbReference type="InterPro" id="IPR000719">
    <property type="entry name" value="Prot_kinase_dom"/>
</dbReference>
<proteinExistence type="inferred from homology"/>
<comment type="similarity">
    <text evidence="9">Belongs to the protein kinase superfamily. Ser/Thr protein kinase family. MAP kinase subfamily.</text>
</comment>
<accession>A0AAD7Y409</accession>
<dbReference type="EC" id="2.7.11.24" evidence="1 9"/>
<keyword evidence="13" id="KW-1185">Reference proteome</keyword>
<dbReference type="SMART" id="SM00220">
    <property type="entry name" value="S_TKc"/>
    <property type="match status" value="1"/>
</dbReference>
<dbReference type="PROSITE" id="PS50011">
    <property type="entry name" value="PROTEIN_KINASE_DOM"/>
    <property type="match status" value="1"/>
</dbReference>
<keyword evidence="5 9" id="KW-0418">Kinase</keyword>
<feature type="binding site" evidence="7">
    <location>
        <position position="55"/>
    </location>
    <ligand>
        <name>ATP</name>
        <dbReference type="ChEBI" id="CHEBI:30616"/>
    </ligand>
</feature>
<dbReference type="CDD" id="cd07834">
    <property type="entry name" value="STKc_MAPK"/>
    <property type="match status" value="1"/>
</dbReference>
<dbReference type="InterPro" id="IPR008271">
    <property type="entry name" value="Ser/Thr_kinase_AS"/>
</dbReference>
<dbReference type="PROSITE" id="PS01351">
    <property type="entry name" value="MAPK"/>
    <property type="match status" value="1"/>
</dbReference>
<dbReference type="Pfam" id="PF00069">
    <property type="entry name" value="Pkinase"/>
    <property type="match status" value="1"/>
</dbReference>
<keyword evidence="6 7" id="KW-0067">ATP-binding</keyword>
<organism evidence="12 13">
    <name type="scientific">Lichtheimia ornata</name>
    <dbReference type="NCBI Taxonomy" id="688661"/>
    <lineage>
        <taxon>Eukaryota</taxon>
        <taxon>Fungi</taxon>
        <taxon>Fungi incertae sedis</taxon>
        <taxon>Mucoromycota</taxon>
        <taxon>Mucoromycotina</taxon>
        <taxon>Mucoromycetes</taxon>
        <taxon>Mucorales</taxon>
        <taxon>Lichtheimiaceae</taxon>
        <taxon>Lichtheimia</taxon>
    </lineage>
</organism>
<dbReference type="InterPro" id="IPR011009">
    <property type="entry name" value="Kinase-like_dom_sf"/>
</dbReference>
<evidence type="ECO:0000256" key="1">
    <source>
        <dbReference type="ARBA" id="ARBA00012411"/>
    </source>
</evidence>
<evidence type="ECO:0000313" key="12">
    <source>
        <dbReference type="EMBL" id="KAJ8663382.1"/>
    </source>
</evidence>
<evidence type="ECO:0000256" key="10">
    <source>
        <dbReference type="SAM" id="MobiDB-lite"/>
    </source>
</evidence>
<feature type="domain" description="Protein kinase" evidence="11">
    <location>
        <begin position="25"/>
        <end position="325"/>
    </location>
</feature>
<dbReference type="GO" id="GO:0005524">
    <property type="term" value="F:ATP binding"/>
    <property type="evidence" value="ECO:0007669"/>
    <property type="project" value="UniProtKB-UniRule"/>
</dbReference>
<dbReference type="GeneID" id="83208043"/>
<dbReference type="Gene3D" id="3.30.200.20">
    <property type="entry name" value="Phosphorylase Kinase, domain 1"/>
    <property type="match status" value="1"/>
</dbReference>
<protein>
    <recommendedName>
        <fullName evidence="1 9">Mitogen-activated protein kinase</fullName>
        <ecNumber evidence="1 9">2.7.11.24</ecNumber>
    </recommendedName>
</protein>
<keyword evidence="3 9" id="KW-0808">Transferase</keyword>
<comment type="caution">
    <text evidence="12">The sequence shown here is derived from an EMBL/GenBank/DDBJ whole genome shotgun (WGS) entry which is preliminary data.</text>
</comment>
<feature type="region of interest" description="Disordered" evidence="10">
    <location>
        <begin position="381"/>
        <end position="423"/>
    </location>
</feature>
<evidence type="ECO:0000256" key="6">
    <source>
        <dbReference type="ARBA" id="ARBA00022840"/>
    </source>
</evidence>
<gene>
    <name evidence="12" type="ORF">O0I10_000621</name>
</gene>
<evidence type="ECO:0000256" key="3">
    <source>
        <dbReference type="ARBA" id="ARBA00022679"/>
    </source>
</evidence>
<dbReference type="Gene3D" id="1.10.510.10">
    <property type="entry name" value="Transferase(Phosphotransferase) domain 1"/>
    <property type="match status" value="1"/>
</dbReference>
<keyword evidence="2 8" id="KW-0723">Serine/threonine-protein kinase</keyword>
<keyword evidence="4 7" id="KW-0547">Nucleotide-binding</keyword>
<evidence type="ECO:0000256" key="8">
    <source>
        <dbReference type="RuleBase" id="RU000304"/>
    </source>
</evidence>
<evidence type="ECO:0000256" key="9">
    <source>
        <dbReference type="RuleBase" id="RU361165"/>
    </source>
</evidence>
<comment type="cofactor">
    <cofactor evidence="9">
        <name>Mg(2+)</name>
        <dbReference type="ChEBI" id="CHEBI:18420"/>
    </cofactor>
</comment>
<feature type="compositionally biased region" description="Polar residues" evidence="10">
    <location>
        <begin position="399"/>
        <end position="413"/>
    </location>
</feature>
<evidence type="ECO:0000313" key="13">
    <source>
        <dbReference type="Proteomes" id="UP001234581"/>
    </source>
</evidence>
<evidence type="ECO:0000256" key="2">
    <source>
        <dbReference type="ARBA" id="ARBA00022527"/>
    </source>
</evidence>
<keyword evidence="9" id="KW-0460">Magnesium</keyword>
<dbReference type="RefSeq" id="XP_058348294.1">
    <property type="nucleotide sequence ID" value="XM_058480730.1"/>
</dbReference>
<evidence type="ECO:0000256" key="5">
    <source>
        <dbReference type="ARBA" id="ARBA00022777"/>
    </source>
</evidence>
<dbReference type="FunFam" id="1.10.510.10:FF:000040">
    <property type="entry name" value="Mitogen-activated protein kinase"/>
    <property type="match status" value="1"/>
</dbReference>
<dbReference type="GO" id="GO:0004707">
    <property type="term" value="F:MAP kinase activity"/>
    <property type="evidence" value="ECO:0007669"/>
    <property type="project" value="UniProtKB-EC"/>
</dbReference>
<reference evidence="12 13" key="1">
    <citation type="submission" date="2023-03" db="EMBL/GenBank/DDBJ databases">
        <title>Genome sequence of Lichtheimia ornata CBS 291.66.</title>
        <authorList>
            <person name="Mohabir J.T."/>
            <person name="Shea T.P."/>
            <person name="Kurbessoian T."/>
            <person name="Berby B."/>
            <person name="Fontaine J."/>
            <person name="Livny J."/>
            <person name="Gnirke A."/>
            <person name="Stajich J.E."/>
            <person name="Cuomo C.A."/>
        </authorList>
    </citation>
    <scope>NUCLEOTIDE SEQUENCE [LARGE SCALE GENOMIC DNA]</scope>
    <source>
        <strain evidence="12">CBS 291.66</strain>
    </source>
</reference>
<dbReference type="InterPro" id="IPR017441">
    <property type="entry name" value="Protein_kinase_ATP_BS"/>
</dbReference>
<dbReference type="PROSITE" id="PS00108">
    <property type="entry name" value="PROTEIN_KINASE_ST"/>
    <property type="match status" value="1"/>
</dbReference>
<evidence type="ECO:0000256" key="4">
    <source>
        <dbReference type="ARBA" id="ARBA00022741"/>
    </source>
</evidence>
<comment type="catalytic activity">
    <reaction evidence="9">
        <text>L-threonyl-[protein] + ATP = O-phospho-L-threonyl-[protein] + ADP + H(+)</text>
        <dbReference type="Rhea" id="RHEA:46608"/>
        <dbReference type="Rhea" id="RHEA-COMP:11060"/>
        <dbReference type="Rhea" id="RHEA-COMP:11605"/>
        <dbReference type="ChEBI" id="CHEBI:15378"/>
        <dbReference type="ChEBI" id="CHEBI:30013"/>
        <dbReference type="ChEBI" id="CHEBI:30616"/>
        <dbReference type="ChEBI" id="CHEBI:61977"/>
        <dbReference type="ChEBI" id="CHEBI:456216"/>
        <dbReference type="EC" id="2.7.11.24"/>
    </reaction>
</comment>
<dbReference type="InterPro" id="IPR050117">
    <property type="entry name" value="MAPK"/>
</dbReference>
<evidence type="ECO:0000259" key="11">
    <source>
        <dbReference type="PROSITE" id="PS50011"/>
    </source>
</evidence>
<dbReference type="SUPFAM" id="SSF56112">
    <property type="entry name" value="Protein kinase-like (PK-like)"/>
    <property type="match status" value="1"/>
</dbReference>
<evidence type="ECO:0000256" key="7">
    <source>
        <dbReference type="PROSITE-ProRule" id="PRU10141"/>
    </source>
</evidence>
<dbReference type="Proteomes" id="UP001234581">
    <property type="component" value="Unassembled WGS sequence"/>
</dbReference>
<dbReference type="EMBL" id="JARTCD010000002">
    <property type="protein sequence ID" value="KAJ8663382.1"/>
    <property type="molecule type" value="Genomic_DNA"/>
</dbReference>